<evidence type="ECO:0000313" key="2">
    <source>
        <dbReference type="Proteomes" id="UP000285326"/>
    </source>
</evidence>
<accession>A0A420IVP7</accession>
<evidence type="ECO:0000313" key="1">
    <source>
        <dbReference type="EMBL" id="RKF78621.1"/>
    </source>
</evidence>
<name>A0A420IVP7_9PEZI</name>
<gene>
    <name evidence="1" type="ORF">GcM1_209010</name>
</gene>
<comment type="caution">
    <text evidence="1">The sequence shown here is derived from an EMBL/GenBank/DDBJ whole genome shotgun (WGS) entry which is preliminary data.</text>
</comment>
<organism evidence="1 2">
    <name type="scientific">Golovinomyces cichoracearum</name>
    <dbReference type="NCBI Taxonomy" id="62708"/>
    <lineage>
        <taxon>Eukaryota</taxon>
        <taxon>Fungi</taxon>
        <taxon>Dikarya</taxon>
        <taxon>Ascomycota</taxon>
        <taxon>Pezizomycotina</taxon>
        <taxon>Leotiomycetes</taxon>
        <taxon>Erysiphales</taxon>
        <taxon>Erysiphaceae</taxon>
        <taxon>Golovinomyces</taxon>
    </lineage>
</organism>
<dbReference type="Pfam" id="PF21858">
    <property type="entry name" value="DUF6914"/>
    <property type="match status" value="1"/>
</dbReference>
<dbReference type="AlphaFoldDB" id="A0A420IVP7"/>
<dbReference type="Proteomes" id="UP000285326">
    <property type="component" value="Unassembled WGS sequence"/>
</dbReference>
<dbReference type="InterPro" id="IPR054208">
    <property type="entry name" value="DUF6914"/>
</dbReference>
<dbReference type="EMBL" id="MCBS01020972">
    <property type="protein sequence ID" value="RKF78621.1"/>
    <property type="molecule type" value="Genomic_DNA"/>
</dbReference>
<reference evidence="1 2" key="1">
    <citation type="journal article" date="2018" name="BMC Genomics">
        <title>Comparative genome analyses reveal sequence features reflecting distinct modes of host-adaptation between dicot and monocot powdery mildew.</title>
        <authorList>
            <person name="Wu Y."/>
            <person name="Ma X."/>
            <person name="Pan Z."/>
            <person name="Kale S.D."/>
            <person name="Song Y."/>
            <person name="King H."/>
            <person name="Zhang Q."/>
            <person name="Presley C."/>
            <person name="Deng X."/>
            <person name="Wei C.I."/>
            <person name="Xiao S."/>
        </authorList>
    </citation>
    <scope>NUCLEOTIDE SEQUENCE [LARGE SCALE GENOMIC DNA]</scope>
    <source>
        <strain evidence="1">UMSG1</strain>
    </source>
</reference>
<sequence>MPSGKDRLYILLYARYGYPEMPKKEDKYHWALLAAPKIESEFVNGIRFHVRERCTASGQVEWYYDEFPILLKATNMLLVRILIAKIADTDRLINIIRNIPTRQEDCYWNCIGWVKEALEALWVDEKALGTAVTGWDNVRDAAMSYCRKKSHQLSFYTQEDCGAKMPATYSLLEEKETIP</sequence>
<proteinExistence type="predicted"/>
<protein>
    <submittedName>
        <fullName evidence="1">Uncharacterized protein</fullName>
    </submittedName>
</protein>